<evidence type="ECO:0000313" key="2">
    <source>
        <dbReference type="Proteomes" id="UP000492821"/>
    </source>
</evidence>
<evidence type="ECO:0000313" key="3">
    <source>
        <dbReference type="WBParaSite" id="Pan_g22866.t1"/>
    </source>
</evidence>
<dbReference type="AlphaFoldDB" id="A0A7E4VQ99"/>
<feature type="transmembrane region" description="Helical" evidence="1">
    <location>
        <begin position="86"/>
        <end position="106"/>
    </location>
</feature>
<keyword evidence="1" id="KW-0812">Transmembrane</keyword>
<evidence type="ECO:0000256" key="1">
    <source>
        <dbReference type="SAM" id="Phobius"/>
    </source>
</evidence>
<organism evidence="2 3">
    <name type="scientific">Panagrellus redivivus</name>
    <name type="common">Microworm</name>
    <dbReference type="NCBI Taxonomy" id="6233"/>
    <lineage>
        <taxon>Eukaryota</taxon>
        <taxon>Metazoa</taxon>
        <taxon>Ecdysozoa</taxon>
        <taxon>Nematoda</taxon>
        <taxon>Chromadorea</taxon>
        <taxon>Rhabditida</taxon>
        <taxon>Tylenchina</taxon>
        <taxon>Panagrolaimomorpha</taxon>
        <taxon>Panagrolaimoidea</taxon>
        <taxon>Panagrolaimidae</taxon>
        <taxon>Panagrellus</taxon>
    </lineage>
</organism>
<keyword evidence="1" id="KW-1133">Transmembrane helix</keyword>
<keyword evidence="1" id="KW-0472">Membrane</keyword>
<accession>A0A7E4VQ99</accession>
<reference evidence="2" key="1">
    <citation type="journal article" date="2013" name="Genetics">
        <title>The draft genome and transcriptome of Panagrellus redivivus are shaped by the harsh demands of a free-living lifestyle.</title>
        <authorList>
            <person name="Srinivasan J."/>
            <person name="Dillman A.R."/>
            <person name="Macchietto M.G."/>
            <person name="Heikkinen L."/>
            <person name="Lakso M."/>
            <person name="Fracchia K.M."/>
            <person name="Antoshechkin I."/>
            <person name="Mortazavi A."/>
            <person name="Wong G."/>
            <person name="Sternberg P.W."/>
        </authorList>
    </citation>
    <scope>NUCLEOTIDE SEQUENCE [LARGE SCALE GENOMIC DNA]</scope>
    <source>
        <strain evidence="2">MT8872</strain>
    </source>
</reference>
<name>A0A7E4VQ99_PANRE</name>
<protein>
    <submittedName>
        <fullName evidence="3">Secreted protein</fullName>
    </submittedName>
</protein>
<reference evidence="3" key="2">
    <citation type="submission" date="2020-10" db="UniProtKB">
        <authorList>
            <consortium name="WormBaseParasite"/>
        </authorList>
    </citation>
    <scope>IDENTIFICATION</scope>
</reference>
<sequence length="152" mass="16827">MRALISLNCTSIPVRVESIRSTSELDLVFGFGTASAVRGPLLLPQASNMSTPMVRHHSNHRAVIFKLQYILMFVEVVDDTRTARSFSMIGMFLLQFFVTVCLNLTVSVDPIRPASPVPASEPCRVNCSGCAQSVRHHQAPASRWTDFNFPGF</sequence>
<keyword evidence="2" id="KW-1185">Reference proteome</keyword>
<dbReference type="Proteomes" id="UP000492821">
    <property type="component" value="Unassembled WGS sequence"/>
</dbReference>
<dbReference type="WBParaSite" id="Pan_g22866.t1">
    <property type="protein sequence ID" value="Pan_g22866.t1"/>
    <property type="gene ID" value="Pan_g22866"/>
</dbReference>
<proteinExistence type="predicted"/>